<gene>
    <name evidence="2" type="ORF">NDU88_001771</name>
</gene>
<feature type="signal peptide" evidence="1">
    <location>
        <begin position="1"/>
        <end position="24"/>
    </location>
</feature>
<name>A0AAV7R863_PLEWA</name>
<reference evidence="2" key="1">
    <citation type="journal article" date="2022" name="bioRxiv">
        <title>Sequencing and chromosome-scale assembly of the giantPleurodeles waltlgenome.</title>
        <authorList>
            <person name="Brown T."/>
            <person name="Elewa A."/>
            <person name="Iarovenko S."/>
            <person name="Subramanian E."/>
            <person name="Araus A.J."/>
            <person name="Petzold A."/>
            <person name="Susuki M."/>
            <person name="Suzuki K.-i.T."/>
            <person name="Hayashi T."/>
            <person name="Toyoda A."/>
            <person name="Oliveira C."/>
            <person name="Osipova E."/>
            <person name="Leigh N.D."/>
            <person name="Simon A."/>
            <person name="Yun M.H."/>
        </authorList>
    </citation>
    <scope>NUCLEOTIDE SEQUENCE</scope>
    <source>
        <strain evidence="2">20211129_DDA</strain>
        <tissue evidence="2">Liver</tissue>
    </source>
</reference>
<evidence type="ECO:0008006" key="4">
    <source>
        <dbReference type="Google" id="ProtNLM"/>
    </source>
</evidence>
<organism evidence="2 3">
    <name type="scientific">Pleurodeles waltl</name>
    <name type="common">Iberian ribbed newt</name>
    <dbReference type="NCBI Taxonomy" id="8319"/>
    <lineage>
        <taxon>Eukaryota</taxon>
        <taxon>Metazoa</taxon>
        <taxon>Chordata</taxon>
        <taxon>Craniata</taxon>
        <taxon>Vertebrata</taxon>
        <taxon>Euteleostomi</taxon>
        <taxon>Amphibia</taxon>
        <taxon>Batrachia</taxon>
        <taxon>Caudata</taxon>
        <taxon>Salamandroidea</taxon>
        <taxon>Salamandridae</taxon>
        <taxon>Pleurodelinae</taxon>
        <taxon>Pleurodeles</taxon>
    </lineage>
</organism>
<evidence type="ECO:0000313" key="2">
    <source>
        <dbReference type="EMBL" id="KAJ1148947.1"/>
    </source>
</evidence>
<accession>A0AAV7R863</accession>
<feature type="chain" id="PRO_5043843534" description="Secreted protein" evidence="1">
    <location>
        <begin position="25"/>
        <end position="96"/>
    </location>
</feature>
<dbReference type="AlphaFoldDB" id="A0AAV7R863"/>
<sequence length="96" mass="10535">MVGLSARLQSTLVRVSLVLCTGLAEDRTRWSICRRSGWSDVRVQHRVLSDACSRRVHLLAAEVPGVSGPGGEGSGRMQTQATHRPWCECMDGNEWG</sequence>
<dbReference type="Proteomes" id="UP001066276">
    <property type="component" value="Chromosome 5"/>
</dbReference>
<keyword evidence="3" id="KW-1185">Reference proteome</keyword>
<proteinExistence type="predicted"/>
<evidence type="ECO:0000256" key="1">
    <source>
        <dbReference type="SAM" id="SignalP"/>
    </source>
</evidence>
<keyword evidence="1" id="KW-0732">Signal</keyword>
<protein>
    <recommendedName>
        <fullName evidence="4">Secreted protein</fullName>
    </recommendedName>
</protein>
<evidence type="ECO:0000313" key="3">
    <source>
        <dbReference type="Proteomes" id="UP001066276"/>
    </source>
</evidence>
<dbReference type="EMBL" id="JANPWB010000009">
    <property type="protein sequence ID" value="KAJ1148947.1"/>
    <property type="molecule type" value="Genomic_DNA"/>
</dbReference>
<comment type="caution">
    <text evidence="2">The sequence shown here is derived from an EMBL/GenBank/DDBJ whole genome shotgun (WGS) entry which is preliminary data.</text>
</comment>